<dbReference type="InterPro" id="IPR001940">
    <property type="entry name" value="Peptidase_S1C"/>
</dbReference>
<feature type="compositionally biased region" description="Basic and acidic residues" evidence="1">
    <location>
        <begin position="59"/>
        <end position="73"/>
    </location>
</feature>
<dbReference type="Proteomes" id="UP000605784">
    <property type="component" value="Unassembled WGS sequence"/>
</dbReference>
<dbReference type="PANTHER" id="PTHR43019:SF64">
    <property type="entry name" value="OS07G0666400 PROTEIN"/>
    <property type="match status" value="1"/>
</dbReference>
<accession>A0A830GKV8</accession>
<dbReference type="PROSITE" id="PS51318">
    <property type="entry name" value="TAT"/>
    <property type="match status" value="1"/>
</dbReference>
<reference evidence="2" key="2">
    <citation type="submission" date="2020-09" db="EMBL/GenBank/DDBJ databases">
        <authorList>
            <person name="Sun Q."/>
            <person name="Ohkuma M."/>
        </authorList>
    </citation>
    <scope>NUCLEOTIDE SEQUENCE</scope>
    <source>
        <strain evidence="2">JCM 17820</strain>
    </source>
</reference>
<organism evidence="2 3">
    <name type="scientific">Haloarcula pellucida</name>
    <dbReference type="NCBI Taxonomy" id="1427151"/>
    <lineage>
        <taxon>Archaea</taxon>
        <taxon>Methanobacteriati</taxon>
        <taxon>Methanobacteriota</taxon>
        <taxon>Stenosarchaea group</taxon>
        <taxon>Halobacteria</taxon>
        <taxon>Halobacteriales</taxon>
        <taxon>Haloarculaceae</taxon>
        <taxon>Haloarcula</taxon>
    </lineage>
</organism>
<gene>
    <name evidence="2" type="ORF">GCM10009030_09880</name>
</gene>
<dbReference type="SUPFAM" id="SSF50494">
    <property type="entry name" value="Trypsin-like serine proteases"/>
    <property type="match status" value="1"/>
</dbReference>
<evidence type="ECO:0000313" key="2">
    <source>
        <dbReference type="EMBL" id="GGN89324.1"/>
    </source>
</evidence>
<dbReference type="Pfam" id="PF13365">
    <property type="entry name" value="Trypsin_2"/>
    <property type="match status" value="1"/>
</dbReference>
<dbReference type="InterPro" id="IPR006311">
    <property type="entry name" value="TAT_signal"/>
</dbReference>
<dbReference type="GO" id="GO:0004252">
    <property type="term" value="F:serine-type endopeptidase activity"/>
    <property type="evidence" value="ECO:0007669"/>
    <property type="project" value="InterPro"/>
</dbReference>
<evidence type="ECO:0000256" key="1">
    <source>
        <dbReference type="SAM" id="MobiDB-lite"/>
    </source>
</evidence>
<evidence type="ECO:0000313" key="3">
    <source>
        <dbReference type="Proteomes" id="UP000605784"/>
    </source>
</evidence>
<sequence length="285" mass="29866">MQVFVGRTSPKRMDRSRRSFLASVAATAGLSGCGGVIDSAPPSTDGSAGAAANPQSATERADSSRPRLTRTDGEPVETAFTRATRERASEVGTSVRESVVVLRDGNRGGTGWFVGEGEIVTNAHVADGSRTLSVETFDGATGTGERVGYHEELQPDLALLETDLSVPPLSLGSLDDLSRGDPLVTVGHPGRLGQWILSLGRYLRVLDGIDWLLSTVPTQQGNSGGPLVTLDGDVVGVVSGATTGTAGNRPDYSRNETAYTELPEIAEQTTSVPVDTLEASLSDWR</sequence>
<feature type="region of interest" description="Disordered" evidence="1">
    <location>
        <begin position="31"/>
        <end position="89"/>
    </location>
</feature>
<keyword evidence="3" id="KW-1185">Reference proteome</keyword>
<dbReference type="GO" id="GO:0006508">
    <property type="term" value="P:proteolysis"/>
    <property type="evidence" value="ECO:0007669"/>
    <property type="project" value="InterPro"/>
</dbReference>
<dbReference type="PANTHER" id="PTHR43019">
    <property type="entry name" value="SERINE ENDOPROTEASE DEGS"/>
    <property type="match status" value="1"/>
</dbReference>
<protein>
    <recommendedName>
        <fullName evidence="4">Serine protease</fullName>
    </recommendedName>
</protein>
<dbReference type="EMBL" id="BMOU01000001">
    <property type="protein sequence ID" value="GGN89324.1"/>
    <property type="molecule type" value="Genomic_DNA"/>
</dbReference>
<reference evidence="2" key="1">
    <citation type="journal article" date="2014" name="Int. J. Syst. Evol. Microbiol.">
        <title>Complete genome sequence of Corynebacterium casei LMG S-19264T (=DSM 44701T), isolated from a smear-ripened cheese.</title>
        <authorList>
            <consortium name="US DOE Joint Genome Institute (JGI-PGF)"/>
            <person name="Walter F."/>
            <person name="Albersmeier A."/>
            <person name="Kalinowski J."/>
            <person name="Ruckert C."/>
        </authorList>
    </citation>
    <scope>NUCLEOTIDE SEQUENCE</scope>
    <source>
        <strain evidence="2">JCM 17820</strain>
    </source>
</reference>
<dbReference type="AlphaFoldDB" id="A0A830GKV8"/>
<comment type="caution">
    <text evidence="2">The sequence shown here is derived from an EMBL/GenBank/DDBJ whole genome shotgun (WGS) entry which is preliminary data.</text>
</comment>
<dbReference type="Gene3D" id="2.40.10.120">
    <property type="match status" value="1"/>
</dbReference>
<dbReference type="PROSITE" id="PS51257">
    <property type="entry name" value="PROKAR_LIPOPROTEIN"/>
    <property type="match status" value="1"/>
</dbReference>
<name>A0A830GKV8_9EURY</name>
<dbReference type="PRINTS" id="PR00834">
    <property type="entry name" value="PROTEASES2C"/>
</dbReference>
<proteinExistence type="predicted"/>
<evidence type="ECO:0008006" key="4">
    <source>
        <dbReference type="Google" id="ProtNLM"/>
    </source>
</evidence>
<dbReference type="InterPro" id="IPR009003">
    <property type="entry name" value="Peptidase_S1_PA"/>
</dbReference>